<dbReference type="PANTHER" id="PTHR32154">
    <property type="entry name" value="PYRUVATE-FLAVODOXIN OXIDOREDUCTASE-RELATED"/>
    <property type="match status" value="1"/>
</dbReference>
<dbReference type="InterPro" id="IPR019752">
    <property type="entry name" value="Pyrv/ketoisovalerate_OxRed_cat"/>
</dbReference>
<gene>
    <name evidence="4" type="primary">korA</name>
    <name evidence="4" type="ORF">Mcate_01220</name>
</gene>
<protein>
    <submittedName>
        <fullName evidence="4">2-oxoglutarate oxidoreductase subunit KorA</fullName>
        <ecNumber evidence="4">1.2.7.3</ecNumber>
    </submittedName>
</protein>
<dbReference type="SUPFAM" id="SSF53323">
    <property type="entry name" value="Pyruvate-ferredoxin oxidoreductase, PFOR, domain III"/>
    <property type="match status" value="1"/>
</dbReference>
<sequence length="607" mass="67123">MNVLERQQEAGLATPTPIINDFSLVVATANGTGSQTANLTLLRSFFKLGIPVHGKNIFPSNIQGLPTWYHIRVSHEGYIARKPSEILVAFNPATAHEDLQELPSGGVCIYNTDLKNLPKRNDITYYPVPVGELISGIDVPVKRKPYIANMAYVGVVAWMLGVPLEVVEEALSAQFDHRQKLVESNMQVVRRAHTWASENLHKQDPFRLEPMNKTEGLIIMTGNEAGALGAVFGGVSVAAWYPITPSTSFMDALREFLPRLRKDENGHPTYAVIQAEDELAAAGIVMGAGWAGARALTATSGPGISLMAEFVSYGYFTEIPAVIWDIQRVGPSTGLPTRTSQGDVAFAYTLGHGDTKHPILFPSSIEECFEFGWKSLDLAEQLQTPVFVLSDLDLGMNNWMGRPFEYPDQPMQRGKVLSAEQLEALGGFARYKDVDGDGIPYRTLPGTPHPRAAYFTRGSGHNEQAQYSERPDDWERNMARLARKLETARNLVPAPATELNPSAKVGLIAYGTTRYAIEEARDRLASQLPTSFLRLRALPINQQVRDFVAAHERVYVIELNRDGQMCSILRAEMPDYAARIRSIAHLDGLPLTARWVQERLLQEEASA</sequence>
<dbReference type="InterPro" id="IPR029061">
    <property type="entry name" value="THDP-binding"/>
</dbReference>
<dbReference type="OrthoDB" id="9794954at2"/>
<dbReference type="InterPro" id="IPR002869">
    <property type="entry name" value="Pyrv_flavodox_OxRed_cen"/>
</dbReference>
<dbReference type="EC" id="1.2.7.3" evidence="4"/>
<dbReference type="Pfam" id="PF01558">
    <property type="entry name" value="POR"/>
    <property type="match status" value="1"/>
</dbReference>
<dbReference type="Gene3D" id="3.40.50.920">
    <property type="match status" value="1"/>
</dbReference>
<accession>A0A399E4F0</accession>
<dbReference type="SUPFAM" id="SSF52518">
    <property type="entry name" value="Thiamin diphosphate-binding fold (THDP-binding)"/>
    <property type="match status" value="1"/>
</dbReference>
<dbReference type="GO" id="GO:0006979">
    <property type="term" value="P:response to oxidative stress"/>
    <property type="evidence" value="ECO:0007669"/>
    <property type="project" value="TreeGrafter"/>
</dbReference>
<dbReference type="SUPFAM" id="SSF52922">
    <property type="entry name" value="TK C-terminal domain-like"/>
    <property type="match status" value="1"/>
</dbReference>
<dbReference type="Proteomes" id="UP000266089">
    <property type="component" value="Unassembled WGS sequence"/>
</dbReference>
<comment type="caution">
    <text evidence="4">The sequence shown here is derived from an EMBL/GenBank/DDBJ whole genome shotgun (WGS) entry which is preliminary data.</text>
</comment>
<dbReference type="FunFam" id="3.40.50.970:FF:000022">
    <property type="entry name" value="2-oxoglutarate ferredoxin oxidoreductase alpha subunit"/>
    <property type="match status" value="1"/>
</dbReference>
<dbReference type="GO" id="GO:0047553">
    <property type="term" value="F:2-oxoglutarate synthase activity"/>
    <property type="evidence" value="ECO:0007669"/>
    <property type="project" value="UniProtKB-EC"/>
</dbReference>
<organism evidence="4 5">
    <name type="scientific">Meiothermus taiwanensis</name>
    <dbReference type="NCBI Taxonomy" id="172827"/>
    <lineage>
        <taxon>Bacteria</taxon>
        <taxon>Thermotogati</taxon>
        <taxon>Deinococcota</taxon>
        <taxon>Deinococci</taxon>
        <taxon>Thermales</taxon>
        <taxon>Thermaceae</taxon>
        <taxon>Meiothermus</taxon>
    </lineage>
</organism>
<dbReference type="InterPro" id="IPR050722">
    <property type="entry name" value="Pyruvate:ferred/Flavod_OxRd"/>
</dbReference>
<dbReference type="RefSeq" id="WP_027887778.1">
    <property type="nucleotide sequence ID" value="NZ_JBHSXZ010000049.1"/>
</dbReference>
<dbReference type="InterPro" id="IPR002880">
    <property type="entry name" value="Pyrv_Fd/Flavodoxin_OxRdtase_N"/>
</dbReference>
<evidence type="ECO:0000259" key="2">
    <source>
        <dbReference type="Pfam" id="PF01558"/>
    </source>
</evidence>
<dbReference type="PANTHER" id="PTHR32154:SF29">
    <property type="entry name" value="BLR6743 PROTEIN"/>
    <property type="match status" value="1"/>
</dbReference>
<dbReference type="InterPro" id="IPR022367">
    <property type="entry name" value="2-oxoacid/accept_OxRdtase_asu"/>
</dbReference>
<proteinExistence type="predicted"/>
<evidence type="ECO:0000256" key="1">
    <source>
        <dbReference type="ARBA" id="ARBA00023002"/>
    </source>
</evidence>
<feature type="domain" description="Pyruvate flavodoxin/ferredoxin oxidoreductase pyrimidine binding" evidence="3">
    <location>
        <begin position="229"/>
        <end position="391"/>
    </location>
</feature>
<dbReference type="Gene3D" id="3.40.50.970">
    <property type="match status" value="1"/>
</dbReference>
<evidence type="ECO:0000259" key="3">
    <source>
        <dbReference type="Pfam" id="PF01855"/>
    </source>
</evidence>
<dbReference type="InterPro" id="IPR009014">
    <property type="entry name" value="Transketo_C/PFOR_II"/>
</dbReference>
<dbReference type="CDD" id="cd07034">
    <property type="entry name" value="TPP_PYR_PFOR_IOR-alpha_like"/>
    <property type="match status" value="1"/>
</dbReference>
<dbReference type="NCBIfam" id="TIGR03710">
    <property type="entry name" value="OAFO_sf"/>
    <property type="match status" value="1"/>
</dbReference>
<evidence type="ECO:0000313" key="5">
    <source>
        <dbReference type="Proteomes" id="UP000266089"/>
    </source>
</evidence>
<dbReference type="Gene3D" id="3.40.920.10">
    <property type="entry name" value="Pyruvate-ferredoxin oxidoreductase, PFOR, domain III"/>
    <property type="match status" value="1"/>
</dbReference>
<dbReference type="AlphaFoldDB" id="A0A399E4F0"/>
<keyword evidence="1 4" id="KW-0560">Oxidoreductase</keyword>
<reference evidence="4 5" key="1">
    <citation type="submission" date="2018-08" db="EMBL/GenBank/DDBJ databases">
        <title>Meiothermus cateniformans JCM 15151 genome sequencing project.</title>
        <authorList>
            <person name="Da Costa M.S."/>
            <person name="Albuquerque L."/>
            <person name="Raposo P."/>
            <person name="Froufe H.J.C."/>
            <person name="Barroso C.S."/>
            <person name="Egas C."/>
        </authorList>
    </citation>
    <scope>NUCLEOTIDE SEQUENCE [LARGE SCALE GENOMIC DNA]</scope>
    <source>
        <strain evidence="4 5">JCM 15151</strain>
    </source>
</reference>
<name>A0A399E4F0_9DEIN</name>
<dbReference type="Pfam" id="PF01855">
    <property type="entry name" value="POR_N"/>
    <property type="match status" value="1"/>
</dbReference>
<evidence type="ECO:0000313" key="4">
    <source>
        <dbReference type="EMBL" id="RIH77600.1"/>
    </source>
</evidence>
<dbReference type="EMBL" id="QWKX01000024">
    <property type="protein sequence ID" value="RIH77600.1"/>
    <property type="molecule type" value="Genomic_DNA"/>
</dbReference>
<feature type="domain" description="Pyruvate/ketoisovalerate oxidoreductase catalytic" evidence="2">
    <location>
        <begin position="31"/>
        <end position="192"/>
    </location>
</feature>